<accession>A0AAV9Q8W6</accession>
<organism evidence="2 3">
    <name type="scientific">Vermiconidia calcicola</name>
    <dbReference type="NCBI Taxonomy" id="1690605"/>
    <lineage>
        <taxon>Eukaryota</taxon>
        <taxon>Fungi</taxon>
        <taxon>Dikarya</taxon>
        <taxon>Ascomycota</taxon>
        <taxon>Pezizomycotina</taxon>
        <taxon>Dothideomycetes</taxon>
        <taxon>Dothideomycetidae</taxon>
        <taxon>Mycosphaerellales</taxon>
        <taxon>Extremaceae</taxon>
        <taxon>Vermiconidia</taxon>
    </lineage>
</organism>
<reference evidence="2 3" key="1">
    <citation type="submission" date="2023-06" db="EMBL/GenBank/DDBJ databases">
        <title>Black Yeasts Isolated from many extreme environments.</title>
        <authorList>
            <person name="Coleine C."/>
            <person name="Stajich J.E."/>
            <person name="Selbmann L."/>
        </authorList>
    </citation>
    <scope>NUCLEOTIDE SEQUENCE [LARGE SCALE GENOMIC DNA]</scope>
    <source>
        <strain evidence="2 3">CCFEE 5887</strain>
    </source>
</reference>
<gene>
    <name evidence="2" type="ORF">LTR25_005682</name>
</gene>
<dbReference type="Proteomes" id="UP001345827">
    <property type="component" value="Unassembled WGS sequence"/>
</dbReference>
<feature type="compositionally biased region" description="Low complexity" evidence="1">
    <location>
        <begin position="46"/>
        <end position="64"/>
    </location>
</feature>
<evidence type="ECO:0000313" key="3">
    <source>
        <dbReference type="Proteomes" id="UP001345827"/>
    </source>
</evidence>
<name>A0AAV9Q8W6_9PEZI</name>
<evidence type="ECO:0000313" key="2">
    <source>
        <dbReference type="EMBL" id="KAK5535780.1"/>
    </source>
</evidence>
<dbReference type="EMBL" id="JAXLQG010000009">
    <property type="protein sequence ID" value="KAK5535780.1"/>
    <property type="molecule type" value="Genomic_DNA"/>
</dbReference>
<comment type="caution">
    <text evidence="2">The sequence shown here is derived from an EMBL/GenBank/DDBJ whole genome shotgun (WGS) entry which is preliminary data.</text>
</comment>
<sequence>MPGIPLDAMDKLKALFKRKKDKTESSTAGTKTETPAGAAVPKPTEAAKPTTSDPTAPPAGAAPVDAPPMDKPSETTPAPPAPSEPAAVEPAK</sequence>
<evidence type="ECO:0000256" key="1">
    <source>
        <dbReference type="SAM" id="MobiDB-lite"/>
    </source>
</evidence>
<dbReference type="AlphaFoldDB" id="A0AAV9Q8W6"/>
<proteinExistence type="predicted"/>
<keyword evidence="3" id="KW-1185">Reference proteome</keyword>
<feature type="region of interest" description="Disordered" evidence="1">
    <location>
        <begin position="16"/>
        <end position="92"/>
    </location>
</feature>
<protein>
    <submittedName>
        <fullName evidence="2">Uncharacterized protein</fullName>
    </submittedName>
</protein>